<feature type="transmembrane region" description="Helical" evidence="1">
    <location>
        <begin position="45"/>
        <end position="74"/>
    </location>
</feature>
<dbReference type="Proteomes" id="UP000229972">
    <property type="component" value="Unassembled WGS sequence"/>
</dbReference>
<proteinExistence type="predicted"/>
<dbReference type="EMBL" id="PFAL01000032">
    <property type="protein sequence ID" value="PIR95220.1"/>
    <property type="molecule type" value="Genomic_DNA"/>
</dbReference>
<organism evidence="2 3">
    <name type="scientific">Candidatus Falkowbacteria bacterium CG10_big_fil_rev_8_21_14_0_10_37_18</name>
    <dbReference type="NCBI Taxonomy" id="1974562"/>
    <lineage>
        <taxon>Bacteria</taxon>
        <taxon>Candidatus Falkowiibacteriota</taxon>
    </lineage>
</organism>
<comment type="caution">
    <text evidence="2">The sequence shown here is derived from an EMBL/GenBank/DDBJ whole genome shotgun (WGS) entry which is preliminary data.</text>
</comment>
<accession>A0A2H0VA69</accession>
<evidence type="ECO:0000256" key="1">
    <source>
        <dbReference type="SAM" id="Phobius"/>
    </source>
</evidence>
<evidence type="ECO:0008006" key="4">
    <source>
        <dbReference type="Google" id="ProtNLM"/>
    </source>
</evidence>
<feature type="transmembrane region" description="Helical" evidence="1">
    <location>
        <begin position="6"/>
        <end position="24"/>
    </location>
</feature>
<reference evidence="3" key="1">
    <citation type="submission" date="2017-09" db="EMBL/GenBank/DDBJ databases">
        <title>Depth-based differentiation of microbial function through sediment-hosted aquifers and enrichment of novel symbionts in the deep terrestrial subsurface.</title>
        <authorList>
            <person name="Probst A.J."/>
            <person name="Ladd B."/>
            <person name="Jarett J.K."/>
            <person name="Geller-Mcgrath D.E."/>
            <person name="Sieber C.M.K."/>
            <person name="Emerson J.B."/>
            <person name="Anantharaman K."/>
            <person name="Thomas B.C."/>
            <person name="Malmstrom R."/>
            <person name="Stieglmeier M."/>
            <person name="Klingl A."/>
            <person name="Woyke T."/>
            <person name="Ryan C.M."/>
            <person name="Banfield J.F."/>
        </authorList>
    </citation>
    <scope>NUCLEOTIDE SEQUENCE [LARGE SCALE GENOMIC DNA]</scope>
</reference>
<evidence type="ECO:0000313" key="2">
    <source>
        <dbReference type="EMBL" id="PIR95220.1"/>
    </source>
</evidence>
<dbReference type="AlphaFoldDB" id="A0A2H0VA69"/>
<protein>
    <recommendedName>
        <fullName evidence="4">DUF3784 domain-containing protein</fullName>
    </recommendedName>
</protein>
<keyword evidence="1" id="KW-0472">Membrane</keyword>
<name>A0A2H0VA69_9BACT</name>
<keyword evidence="1" id="KW-1133">Transmembrane helix</keyword>
<keyword evidence="1" id="KW-0812">Transmembrane</keyword>
<gene>
    <name evidence="2" type="ORF">COT93_03445</name>
</gene>
<evidence type="ECO:0000313" key="3">
    <source>
        <dbReference type="Proteomes" id="UP000229972"/>
    </source>
</evidence>
<sequence>MSIVIGILITIGGAILVIKSEWFLNNFGRIAWFEAKLGTEGGSRLGYKLIGVGLLLIGIITMTGSAPAFMGWLLSPLLKYNLPQ</sequence>